<dbReference type="Gene3D" id="1.10.30.50">
    <property type="match status" value="1"/>
</dbReference>
<dbReference type="RefSeq" id="WP_003786576.1">
    <property type="nucleotide sequence ID" value="NZ_CP045141.1"/>
</dbReference>
<accession>A0AAX2J4J4</accession>
<evidence type="ECO:0000313" key="1">
    <source>
        <dbReference type="EMBL" id="SQH25440.1"/>
    </source>
</evidence>
<evidence type="ECO:0008006" key="3">
    <source>
        <dbReference type="Google" id="ProtNLM"/>
    </source>
</evidence>
<dbReference type="EMBL" id="LS483426">
    <property type="protein sequence ID" value="SQH25440.1"/>
    <property type="molecule type" value="Genomic_DNA"/>
</dbReference>
<reference evidence="1 2" key="1">
    <citation type="submission" date="2018-06" db="EMBL/GenBank/DDBJ databases">
        <authorList>
            <consortium name="Pathogen Informatics"/>
            <person name="Doyle S."/>
        </authorList>
    </citation>
    <scope>NUCLEOTIDE SEQUENCE [LARGE SCALE GENOMIC DNA]</scope>
    <source>
        <strain evidence="1 2">NCTC10529</strain>
    </source>
</reference>
<evidence type="ECO:0000313" key="2">
    <source>
        <dbReference type="Proteomes" id="UP000248598"/>
    </source>
</evidence>
<dbReference type="KEGG" id="kki:KKKWG1_1619"/>
<proteinExistence type="predicted"/>
<organism evidence="1 2">
    <name type="scientific">Kingella kingae</name>
    <dbReference type="NCBI Taxonomy" id="504"/>
    <lineage>
        <taxon>Bacteria</taxon>
        <taxon>Pseudomonadati</taxon>
        <taxon>Pseudomonadota</taxon>
        <taxon>Betaproteobacteria</taxon>
        <taxon>Neisseriales</taxon>
        <taxon>Neisseriaceae</taxon>
        <taxon>Kingella</taxon>
    </lineage>
</organism>
<protein>
    <recommendedName>
        <fullName evidence="3">HNH endonuclease</fullName>
    </recommendedName>
</protein>
<dbReference type="AlphaFoldDB" id="A0AAX2J4J4"/>
<name>A0AAX2J4J4_KINKI</name>
<dbReference type="GeneID" id="93262917"/>
<gene>
    <name evidence="1" type="ORF">NCTC10529_01639</name>
</gene>
<sequence length="179" mass="21011">MNPSRYRKKRAYDKTRGVCIICGKPIADDPEQWSLEHYIPRAVYKWVRSPKLESRLESVVNLFVVHIHCNFKKDSQMPSHKTIANIHANDAIKTELHQLYDQVASNIAQYHAMKQSVWDKQGRLCVFCQRPLPLKKAILRRKNNLLDRTKDNAMCLCFRCSTRAGSEKYKHKMVKKKQI</sequence>
<dbReference type="Proteomes" id="UP000248598">
    <property type="component" value="Chromosome 1"/>
</dbReference>